<evidence type="ECO:0000313" key="2">
    <source>
        <dbReference type="EMBL" id="SNR92700.1"/>
    </source>
</evidence>
<dbReference type="PANTHER" id="PTHR39515">
    <property type="entry name" value="CONSERVED PROTEIN"/>
    <property type="match status" value="1"/>
</dbReference>
<organism evidence="2 3">
    <name type="scientific">Actinoplanes regularis</name>
    <dbReference type="NCBI Taxonomy" id="52697"/>
    <lineage>
        <taxon>Bacteria</taxon>
        <taxon>Bacillati</taxon>
        <taxon>Actinomycetota</taxon>
        <taxon>Actinomycetes</taxon>
        <taxon>Micromonosporales</taxon>
        <taxon>Micromonosporaceae</taxon>
        <taxon>Actinoplanes</taxon>
    </lineage>
</organism>
<dbReference type="GO" id="GO:0003677">
    <property type="term" value="F:DNA binding"/>
    <property type="evidence" value="ECO:0007669"/>
    <property type="project" value="UniProtKB-KW"/>
</dbReference>
<dbReference type="OrthoDB" id="8966183at2"/>
<dbReference type="RefSeq" id="WP_089294764.1">
    <property type="nucleotide sequence ID" value="NZ_BOMU01000045.1"/>
</dbReference>
<evidence type="ECO:0000259" key="1">
    <source>
        <dbReference type="PROSITE" id="PS50995"/>
    </source>
</evidence>
<sequence length="146" mass="15878">MPTATDVSVEGALVASTFERLYEALRRLTPRDGLSLTAASTLRRLQRHGPHRLCALHLAEGVTQPAMTQLVTRLERDGLATRGPDPVDRRVVVVTITEAGRALVEQRRARYTTALADVLDGLAAPDRAAIMAALQAMERLAEVITE</sequence>
<dbReference type="InterPro" id="IPR036388">
    <property type="entry name" value="WH-like_DNA-bd_sf"/>
</dbReference>
<dbReference type="GO" id="GO:0003700">
    <property type="term" value="F:DNA-binding transcription factor activity"/>
    <property type="evidence" value="ECO:0007669"/>
    <property type="project" value="InterPro"/>
</dbReference>
<gene>
    <name evidence="2" type="ORF">SAMN06264365_107199</name>
</gene>
<dbReference type="InterPro" id="IPR000835">
    <property type="entry name" value="HTH_MarR-typ"/>
</dbReference>
<accession>A0A239AAS4</accession>
<evidence type="ECO:0000313" key="3">
    <source>
        <dbReference type="Proteomes" id="UP000198415"/>
    </source>
</evidence>
<keyword evidence="2" id="KW-0238">DNA-binding</keyword>
<keyword evidence="3" id="KW-1185">Reference proteome</keyword>
<dbReference type="SMART" id="SM00347">
    <property type="entry name" value="HTH_MARR"/>
    <property type="match status" value="1"/>
</dbReference>
<dbReference type="PROSITE" id="PS50995">
    <property type="entry name" value="HTH_MARR_2"/>
    <property type="match status" value="1"/>
</dbReference>
<dbReference type="InterPro" id="IPR036390">
    <property type="entry name" value="WH_DNA-bd_sf"/>
</dbReference>
<dbReference type="AlphaFoldDB" id="A0A239AAS4"/>
<dbReference type="Gene3D" id="1.10.10.10">
    <property type="entry name" value="Winged helix-like DNA-binding domain superfamily/Winged helix DNA-binding domain"/>
    <property type="match status" value="1"/>
</dbReference>
<dbReference type="SUPFAM" id="SSF46785">
    <property type="entry name" value="Winged helix' DNA-binding domain"/>
    <property type="match status" value="1"/>
</dbReference>
<dbReference type="EMBL" id="FZNR01000007">
    <property type="protein sequence ID" value="SNR92700.1"/>
    <property type="molecule type" value="Genomic_DNA"/>
</dbReference>
<name>A0A239AAS4_9ACTN</name>
<protein>
    <submittedName>
        <fullName evidence="2">DNA-binding transcriptional regulator, MarR family</fullName>
    </submittedName>
</protein>
<feature type="domain" description="HTH marR-type" evidence="1">
    <location>
        <begin position="1"/>
        <end position="139"/>
    </location>
</feature>
<dbReference type="Proteomes" id="UP000198415">
    <property type="component" value="Unassembled WGS sequence"/>
</dbReference>
<dbReference type="Pfam" id="PF01047">
    <property type="entry name" value="MarR"/>
    <property type="match status" value="1"/>
</dbReference>
<reference evidence="2 3" key="1">
    <citation type="submission" date="2017-06" db="EMBL/GenBank/DDBJ databases">
        <authorList>
            <person name="Kim H.J."/>
            <person name="Triplett B.A."/>
        </authorList>
    </citation>
    <scope>NUCLEOTIDE SEQUENCE [LARGE SCALE GENOMIC DNA]</scope>
    <source>
        <strain evidence="2 3">DSM 43151</strain>
    </source>
</reference>
<dbReference type="InterPro" id="IPR052526">
    <property type="entry name" value="HTH-type_Bedaq_tolerance"/>
</dbReference>
<dbReference type="PANTHER" id="PTHR39515:SF2">
    <property type="entry name" value="HTH-TYPE TRANSCRIPTIONAL REGULATOR RV0880"/>
    <property type="match status" value="1"/>
</dbReference>
<proteinExistence type="predicted"/>